<accession>A0A078IE69</accession>
<gene>
    <name evidence="1" type="primary">BnaC04g24060D</name>
    <name evidence="1" type="ORF">GSBRNA2T00087908001</name>
</gene>
<dbReference type="Gramene" id="CDY47669">
    <property type="protein sequence ID" value="CDY47669"/>
    <property type="gene ID" value="GSBRNA2T00087908001"/>
</dbReference>
<name>A0A078IE69_BRANA</name>
<dbReference type="AlphaFoldDB" id="A0A078IE69"/>
<dbReference type="Proteomes" id="UP000028999">
    <property type="component" value="Unassembled WGS sequence"/>
</dbReference>
<proteinExistence type="predicted"/>
<sequence length="68" mass="7818">MKCWRIKEKEESEKEAGRKSCQTLYECSLPIKSPRPPITLIIDPMCFLPNTSYSWPSGTRETPKADLT</sequence>
<organism evidence="1 2">
    <name type="scientific">Brassica napus</name>
    <name type="common">Rape</name>
    <dbReference type="NCBI Taxonomy" id="3708"/>
    <lineage>
        <taxon>Eukaryota</taxon>
        <taxon>Viridiplantae</taxon>
        <taxon>Streptophyta</taxon>
        <taxon>Embryophyta</taxon>
        <taxon>Tracheophyta</taxon>
        <taxon>Spermatophyta</taxon>
        <taxon>Magnoliopsida</taxon>
        <taxon>eudicotyledons</taxon>
        <taxon>Gunneridae</taxon>
        <taxon>Pentapetalae</taxon>
        <taxon>rosids</taxon>
        <taxon>malvids</taxon>
        <taxon>Brassicales</taxon>
        <taxon>Brassicaceae</taxon>
        <taxon>Brassiceae</taxon>
        <taxon>Brassica</taxon>
    </lineage>
</organism>
<dbReference type="PaxDb" id="3708-A0A078IE69"/>
<evidence type="ECO:0000313" key="1">
    <source>
        <dbReference type="EMBL" id="CDY47669.1"/>
    </source>
</evidence>
<evidence type="ECO:0000313" key="2">
    <source>
        <dbReference type="Proteomes" id="UP000028999"/>
    </source>
</evidence>
<protein>
    <submittedName>
        <fullName evidence="1">BnaC04g24060D protein</fullName>
    </submittedName>
</protein>
<keyword evidence="2" id="KW-1185">Reference proteome</keyword>
<reference evidence="1 2" key="1">
    <citation type="journal article" date="2014" name="Science">
        <title>Plant genetics. Early allopolyploid evolution in the post-Neolithic Brassica napus oilseed genome.</title>
        <authorList>
            <person name="Chalhoub B."/>
            <person name="Denoeud F."/>
            <person name="Liu S."/>
            <person name="Parkin I.A."/>
            <person name="Tang H."/>
            <person name="Wang X."/>
            <person name="Chiquet J."/>
            <person name="Belcram H."/>
            <person name="Tong C."/>
            <person name="Samans B."/>
            <person name="Correa M."/>
            <person name="Da Silva C."/>
            <person name="Just J."/>
            <person name="Falentin C."/>
            <person name="Koh C.S."/>
            <person name="Le Clainche I."/>
            <person name="Bernard M."/>
            <person name="Bento P."/>
            <person name="Noel B."/>
            <person name="Labadie K."/>
            <person name="Alberti A."/>
            <person name="Charles M."/>
            <person name="Arnaud D."/>
            <person name="Guo H."/>
            <person name="Daviaud C."/>
            <person name="Alamery S."/>
            <person name="Jabbari K."/>
            <person name="Zhao M."/>
            <person name="Edger P.P."/>
            <person name="Chelaifa H."/>
            <person name="Tack D."/>
            <person name="Lassalle G."/>
            <person name="Mestiri I."/>
            <person name="Schnel N."/>
            <person name="Le Paslier M.C."/>
            <person name="Fan G."/>
            <person name="Renault V."/>
            <person name="Bayer P.E."/>
            <person name="Golicz A.A."/>
            <person name="Manoli S."/>
            <person name="Lee T.H."/>
            <person name="Thi V.H."/>
            <person name="Chalabi S."/>
            <person name="Hu Q."/>
            <person name="Fan C."/>
            <person name="Tollenaere R."/>
            <person name="Lu Y."/>
            <person name="Battail C."/>
            <person name="Shen J."/>
            <person name="Sidebottom C.H."/>
            <person name="Wang X."/>
            <person name="Canaguier A."/>
            <person name="Chauveau A."/>
            <person name="Berard A."/>
            <person name="Deniot G."/>
            <person name="Guan M."/>
            <person name="Liu Z."/>
            <person name="Sun F."/>
            <person name="Lim Y.P."/>
            <person name="Lyons E."/>
            <person name="Town C.D."/>
            <person name="Bancroft I."/>
            <person name="Wang X."/>
            <person name="Meng J."/>
            <person name="Ma J."/>
            <person name="Pires J.C."/>
            <person name="King G.J."/>
            <person name="Brunel D."/>
            <person name="Delourme R."/>
            <person name="Renard M."/>
            <person name="Aury J.M."/>
            <person name="Adams K.L."/>
            <person name="Batley J."/>
            <person name="Snowdon R.J."/>
            <person name="Tost J."/>
            <person name="Edwards D."/>
            <person name="Zhou Y."/>
            <person name="Hua W."/>
            <person name="Sharpe A.G."/>
            <person name="Paterson A.H."/>
            <person name="Guan C."/>
            <person name="Wincker P."/>
        </authorList>
    </citation>
    <scope>NUCLEOTIDE SEQUENCE [LARGE SCALE GENOMIC DNA]</scope>
    <source>
        <strain evidence="2">cv. Darmor-bzh</strain>
    </source>
</reference>
<dbReference type="EMBL" id="LK032728">
    <property type="protein sequence ID" value="CDY47669.1"/>
    <property type="molecule type" value="Genomic_DNA"/>
</dbReference>